<protein>
    <submittedName>
        <fullName evidence="2 4">Uncharacterized protein</fullName>
    </submittedName>
</protein>
<feature type="region of interest" description="Disordered" evidence="1">
    <location>
        <begin position="134"/>
        <end position="163"/>
    </location>
</feature>
<dbReference type="Proteomes" id="UP000275846">
    <property type="component" value="Unassembled WGS sequence"/>
</dbReference>
<name>A0A183SBQ8_SCHSO</name>
<evidence type="ECO:0000313" key="2">
    <source>
        <dbReference type="EMBL" id="VDL88041.1"/>
    </source>
</evidence>
<reference evidence="4" key="1">
    <citation type="submission" date="2016-06" db="UniProtKB">
        <authorList>
            <consortium name="WormBaseParasite"/>
        </authorList>
    </citation>
    <scope>IDENTIFICATION</scope>
</reference>
<dbReference type="WBParaSite" id="SSLN_0000171901-mRNA-1">
    <property type="protein sequence ID" value="SSLN_0000171901-mRNA-1"/>
    <property type="gene ID" value="SSLN_0000171901"/>
</dbReference>
<proteinExistence type="predicted"/>
<organism evidence="4">
    <name type="scientific">Schistocephalus solidus</name>
    <name type="common">Tapeworm</name>
    <dbReference type="NCBI Taxonomy" id="70667"/>
    <lineage>
        <taxon>Eukaryota</taxon>
        <taxon>Metazoa</taxon>
        <taxon>Spiralia</taxon>
        <taxon>Lophotrochozoa</taxon>
        <taxon>Platyhelminthes</taxon>
        <taxon>Cestoda</taxon>
        <taxon>Eucestoda</taxon>
        <taxon>Diphyllobothriidea</taxon>
        <taxon>Diphyllobothriidae</taxon>
        <taxon>Schistocephalus</taxon>
    </lineage>
</organism>
<sequence>MLTRLRRLFCRQRDSSGSKRRKETHLIPIAVESNVVLPENDSISDITLTSTNADVTQTRLERPVAVGVGVKNNQGTLPPVQRDTGDGEGDGGVEDLKLRLSTPSPMPPIPVRTRRRLECTKTISSANKITPVCLPHSVTEPDPPTPLSARKPPTSARSKKLNTSPAYLPGKKYVYYRSKLEAWLSGQLKSESPRPRGQLYQAGMLPSVYDAQVAYHLLSTELTTKQLFGLSVTSHMIRQAGMNPPQVSNAAYTARADVWHLFKSIPRSFLRELRDGLKLEPKGDAPESVKLAAVYVWATRLVFRAPPQALDSQFHQASSKRSSKNRYPEYQSAYVDPVDGLLQRWTCKSPWTRRKPAFSSTAGGEEGVSLLKNRVLNGEIPDREDEDAGFLRRVMHLQRLEMLSKLKDTEVSDGHDSDVLLFSRILNSKEVKFDMSAENDLATPNSSGNVSKKP</sequence>
<accession>A0A183SBQ8</accession>
<keyword evidence="3" id="KW-1185">Reference proteome</keyword>
<dbReference type="AlphaFoldDB" id="A0A183SBQ8"/>
<reference evidence="2 3" key="2">
    <citation type="submission" date="2018-11" db="EMBL/GenBank/DDBJ databases">
        <authorList>
            <consortium name="Pathogen Informatics"/>
        </authorList>
    </citation>
    <scope>NUCLEOTIDE SEQUENCE [LARGE SCALE GENOMIC DNA]</scope>
    <source>
        <strain evidence="2 3">NST_G2</strain>
    </source>
</reference>
<evidence type="ECO:0000313" key="4">
    <source>
        <dbReference type="WBParaSite" id="SSLN_0000171901-mRNA-1"/>
    </source>
</evidence>
<feature type="region of interest" description="Disordered" evidence="1">
    <location>
        <begin position="70"/>
        <end position="111"/>
    </location>
</feature>
<gene>
    <name evidence="2" type="ORF">SSLN_LOCUS1656</name>
</gene>
<dbReference type="OrthoDB" id="6246538at2759"/>
<evidence type="ECO:0000256" key="1">
    <source>
        <dbReference type="SAM" id="MobiDB-lite"/>
    </source>
</evidence>
<dbReference type="EMBL" id="UYSU01004986">
    <property type="protein sequence ID" value="VDL88041.1"/>
    <property type="molecule type" value="Genomic_DNA"/>
</dbReference>
<evidence type="ECO:0000313" key="3">
    <source>
        <dbReference type="Proteomes" id="UP000275846"/>
    </source>
</evidence>